<dbReference type="Pfam" id="PF01418">
    <property type="entry name" value="HTH_6"/>
    <property type="match status" value="1"/>
</dbReference>
<dbReference type="SUPFAM" id="SSF46689">
    <property type="entry name" value="Homeodomain-like"/>
    <property type="match status" value="1"/>
</dbReference>
<evidence type="ECO:0000313" key="6">
    <source>
        <dbReference type="EMBL" id="AUW97495.1"/>
    </source>
</evidence>
<dbReference type="KEGG" id="splr:C0J00_01155"/>
<dbReference type="GeneID" id="98392518"/>
<dbReference type="Gene3D" id="3.40.50.10490">
    <property type="entry name" value="Glucose-6-phosphate isomerase like protein, domain 1"/>
    <property type="match status" value="1"/>
</dbReference>
<name>A0A2L0D6R9_9STRE</name>
<dbReference type="Proteomes" id="UP000238956">
    <property type="component" value="Chromosome"/>
</dbReference>
<dbReference type="EMBL" id="CP025536">
    <property type="protein sequence ID" value="AUW97495.1"/>
    <property type="molecule type" value="Genomic_DNA"/>
</dbReference>
<keyword evidence="3" id="KW-0804">Transcription</keyword>
<dbReference type="OrthoDB" id="1648815at2"/>
<dbReference type="InterPro" id="IPR035472">
    <property type="entry name" value="RpiR-like_SIS"/>
</dbReference>
<evidence type="ECO:0000256" key="2">
    <source>
        <dbReference type="ARBA" id="ARBA00023125"/>
    </source>
</evidence>
<dbReference type="GO" id="GO:1901135">
    <property type="term" value="P:carbohydrate derivative metabolic process"/>
    <property type="evidence" value="ECO:0007669"/>
    <property type="project" value="InterPro"/>
</dbReference>
<evidence type="ECO:0000259" key="4">
    <source>
        <dbReference type="PROSITE" id="PS51071"/>
    </source>
</evidence>
<evidence type="ECO:0000256" key="1">
    <source>
        <dbReference type="ARBA" id="ARBA00023015"/>
    </source>
</evidence>
<evidence type="ECO:0000259" key="5">
    <source>
        <dbReference type="PROSITE" id="PS51464"/>
    </source>
</evidence>
<reference evidence="6 7" key="2">
    <citation type="submission" date="2018-02" db="EMBL/GenBank/DDBJ databases">
        <title>Whole genome sequencing analysis of Streptococcus pluranimalium isolated from cattle infected mastitis in China.</title>
        <authorList>
            <person name="Zhang J.-R."/>
            <person name="Hu G.-Z."/>
        </authorList>
    </citation>
    <scope>NUCLEOTIDE SEQUENCE [LARGE SCALE GENOMIC DNA]</scope>
    <source>
        <strain evidence="6 7">TH11417</strain>
    </source>
</reference>
<dbReference type="InterPro" id="IPR001347">
    <property type="entry name" value="SIS_dom"/>
</dbReference>
<dbReference type="PANTHER" id="PTHR30514">
    <property type="entry name" value="GLUCOKINASE"/>
    <property type="match status" value="1"/>
</dbReference>
<keyword evidence="1" id="KW-0805">Transcription regulation</keyword>
<reference evidence="6 7" key="1">
    <citation type="submission" date="2017-12" db="EMBL/GenBank/DDBJ databases">
        <authorList>
            <person name="Hurst M.R.H."/>
        </authorList>
    </citation>
    <scope>NUCLEOTIDE SEQUENCE [LARGE SCALE GENOMIC DNA]</scope>
    <source>
        <strain evidence="6 7">TH11417</strain>
    </source>
</reference>
<keyword evidence="2" id="KW-0238">DNA-binding</keyword>
<dbReference type="GO" id="GO:0003677">
    <property type="term" value="F:DNA binding"/>
    <property type="evidence" value="ECO:0007669"/>
    <property type="project" value="UniProtKB-KW"/>
</dbReference>
<dbReference type="Gene3D" id="1.10.10.10">
    <property type="entry name" value="Winged helix-like DNA-binding domain superfamily/Winged helix DNA-binding domain"/>
    <property type="match status" value="1"/>
</dbReference>
<keyword evidence="7" id="KW-1185">Reference proteome</keyword>
<accession>A0A2L0D6R9</accession>
<proteinExistence type="predicted"/>
<feature type="domain" description="SIS" evidence="5">
    <location>
        <begin position="120"/>
        <end position="260"/>
    </location>
</feature>
<dbReference type="PROSITE" id="PS51071">
    <property type="entry name" value="HTH_RPIR"/>
    <property type="match status" value="1"/>
</dbReference>
<protein>
    <submittedName>
        <fullName evidence="6">RpiR family transcriptional regulator</fullName>
    </submittedName>
</protein>
<dbReference type="PANTHER" id="PTHR30514:SF21">
    <property type="entry name" value="RPIR-FAMILY TRANSCRIPTIONAL REGULATOR"/>
    <property type="match status" value="1"/>
</dbReference>
<dbReference type="RefSeq" id="WP_104968796.1">
    <property type="nucleotide sequence ID" value="NZ_CP025536.1"/>
</dbReference>
<dbReference type="InterPro" id="IPR046348">
    <property type="entry name" value="SIS_dom_sf"/>
</dbReference>
<dbReference type="InterPro" id="IPR036388">
    <property type="entry name" value="WH-like_DNA-bd_sf"/>
</dbReference>
<dbReference type="SUPFAM" id="SSF53697">
    <property type="entry name" value="SIS domain"/>
    <property type="match status" value="1"/>
</dbReference>
<dbReference type="InterPro" id="IPR000281">
    <property type="entry name" value="HTH_RpiR"/>
</dbReference>
<dbReference type="PROSITE" id="PS51464">
    <property type="entry name" value="SIS"/>
    <property type="match status" value="1"/>
</dbReference>
<dbReference type="CDD" id="cd05013">
    <property type="entry name" value="SIS_RpiR"/>
    <property type="match status" value="1"/>
</dbReference>
<gene>
    <name evidence="6" type="ORF">C0J00_01155</name>
</gene>
<dbReference type="GO" id="GO:0097367">
    <property type="term" value="F:carbohydrate derivative binding"/>
    <property type="evidence" value="ECO:0007669"/>
    <property type="project" value="InterPro"/>
</dbReference>
<dbReference type="GO" id="GO:0003700">
    <property type="term" value="F:DNA-binding transcription factor activity"/>
    <property type="evidence" value="ECO:0007669"/>
    <property type="project" value="InterPro"/>
</dbReference>
<dbReference type="Pfam" id="PF01380">
    <property type="entry name" value="SIS"/>
    <property type="match status" value="1"/>
</dbReference>
<evidence type="ECO:0000256" key="3">
    <source>
        <dbReference type="ARBA" id="ARBA00023163"/>
    </source>
</evidence>
<dbReference type="AlphaFoldDB" id="A0A2L0D6R9"/>
<dbReference type="InterPro" id="IPR009057">
    <property type="entry name" value="Homeodomain-like_sf"/>
</dbReference>
<evidence type="ECO:0000313" key="7">
    <source>
        <dbReference type="Proteomes" id="UP000238956"/>
    </source>
</evidence>
<feature type="domain" description="HTH rpiR-type" evidence="4">
    <location>
        <begin position="6"/>
        <end position="81"/>
    </location>
</feature>
<sequence length="276" mass="31613">MTDLTKKIGPLIESYLDSMTSTEKDIAHFFMDEPQEIDLSAVAICQKLHVSKASLTRFAKKCGFAGYREFSYFYQKSLAEEDEQKQYLLRKEVTKRVMADYDQLLQKTYSILDENQLTRVTSLIDQAKRIYLYGKGSSAQAIREIKMRFMRLGLVCDIVTDNDEMIWSSLLTDENCLVIGASISGKTKSVIKALDKARERGAKTILMTTQKAVEADIPWDELVLLASTANLSYGNRISPQFPLLLVFDCLFAYYLAIDHQEKQERYQQTIIDKEES</sequence>
<organism evidence="6 7">
    <name type="scientific">Streptococcus pluranimalium</name>
    <dbReference type="NCBI Taxonomy" id="82348"/>
    <lineage>
        <taxon>Bacteria</taxon>
        <taxon>Bacillati</taxon>
        <taxon>Bacillota</taxon>
        <taxon>Bacilli</taxon>
        <taxon>Lactobacillales</taxon>
        <taxon>Streptococcaceae</taxon>
        <taxon>Streptococcus</taxon>
    </lineage>
</organism>
<dbReference type="InterPro" id="IPR047640">
    <property type="entry name" value="RpiR-like"/>
</dbReference>